<sequence length="342" mass="36724">MARWCAGAGWPVHPLAPRQKTPAANCEACRQDRHAPGNCPCIAQGRWCHGFHAATTSSERIDSWWGDHPRLGVGVSCGPANLVVIDVDAHAAEVPDRSRLLPGIPIGPQVNLTGLATGFDTLALLAALRGMPSPTEDVETLRVRTPSGGLHIWYRNPHPRTRYRSSTGSSPKTALAWQVDVRSDNGYIVAPTTRTTAGRYEPVGETRYPAPLPEWLAAELSRTGHTPAPAPTAAAGRVDATPLPVRRPAAKSAFRILNPLLEEVAQCAATPEGASFTEKLNRAAYAAGGLVQGGHLSEAEVRELLLQTARQARPHQERRNLTIIESALSAGAQRPFHPRGRS</sequence>
<dbReference type="SMART" id="SM00943">
    <property type="entry name" value="Prim-Pol"/>
    <property type="match status" value="1"/>
</dbReference>
<evidence type="ECO:0000259" key="1">
    <source>
        <dbReference type="SMART" id="SM00943"/>
    </source>
</evidence>
<comment type="caution">
    <text evidence="2">The sequence shown here is derived from an EMBL/GenBank/DDBJ whole genome shotgun (WGS) entry which is preliminary data.</text>
</comment>
<dbReference type="Pfam" id="PF09250">
    <property type="entry name" value="Prim-Pol"/>
    <property type="match status" value="1"/>
</dbReference>
<organism evidence="2 3">
    <name type="scientific">Streptomyces lienomycini</name>
    <dbReference type="NCBI Taxonomy" id="284035"/>
    <lineage>
        <taxon>Bacteria</taxon>
        <taxon>Bacillati</taxon>
        <taxon>Actinomycetota</taxon>
        <taxon>Actinomycetes</taxon>
        <taxon>Kitasatosporales</taxon>
        <taxon>Streptomycetaceae</taxon>
        <taxon>Streptomyces</taxon>
    </lineage>
</organism>
<dbReference type="SUPFAM" id="SSF56747">
    <property type="entry name" value="Prim-pol domain"/>
    <property type="match status" value="1"/>
</dbReference>
<dbReference type="CDD" id="cd04859">
    <property type="entry name" value="Prim_Pol"/>
    <property type="match status" value="1"/>
</dbReference>
<feature type="domain" description="DNA primase/polymerase bifunctional N-terminal" evidence="1">
    <location>
        <begin position="2"/>
        <end position="216"/>
    </location>
</feature>
<reference evidence="3" key="1">
    <citation type="journal article" date="2019" name="Int. J. Syst. Evol. Microbiol.">
        <title>The Global Catalogue of Microorganisms (GCM) 10K type strain sequencing project: providing services to taxonomists for standard genome sequencing and annotation.</title>
        <authorList>
            <consortium name="The Broad Institute Genomics Platform"/>
            <consortium name="The Broad Institute Genome Sequencing Center for Infectious Disease"/>
            <person name="Wu L."/>
            <person name="Ma J."/>
        </authorList>
    </citation>
    <scope>NUCLEOTIDE SEQUENCE [LARGE SCALE GENOMIC DNA]</scope>
    <source>
        <strain evidence="3">CGMCC 4.1542</strain>
    </source>
</reference>
<name>A0ABV9X5F5_9ACTN</name>
<dbReference type="EMBL" id="JBHSJO010000003">
    <property type="protein sequence ID" value="MFC5020477.1"/>
    <property type="molecule type" value="Genomic_DNA"/>
</dbReference>
<gene>
    <name evidence="2" type="ORF">ACFPRC_37315</name>
</gene>
<dbReference type="Proteomes" id="UP001595855">
    <property type="component" value="Unassembled WGS sequence"/>
</dbReference>
<proteinExistence type="predicted"/>
<evidence type="ECO:0000313" key="3">
    <source>
        <dbReference type="Proteomes" id="UP001595855"/>
    </source>
</evidence>
<accession>A0ABV9X5F5</accession>
<evidence type="ECO:0000313" key="2">
    <source>
        <dbReference type="EMBL" id="MFC5020477.1"/>
    </source>
</evidence>
<keyword evidence="3" id="KW-1185">Reference proteome</keyword>
<dbReference type="RefSeq" id="WP_328662016.1">
    <property type="nucleotide sequence ID" value="NZ_BAAATN010000026.1"/>
</dbReference>
<dbReference type="InterPro" id="IPR015330">
    <property type="entry name" value="DNA_primase/pol_bifunc_N"/>
</dbReference>
<protein>
    <submittedName>
        <fullName evidence="2">Bifunctional DNA primase/polymerase</fullName>
    </submittedName>
</protein>